<feature type="signal peptide" evidence="13">
    <location>
        <begin position="1"/>
        <end position="19"/>
    </location>
</feature>
<evidence type="ECO:0000256" key="7">
    <source>
        <dbReference type="ARBA" id="ARBA00022764"/>
    </source>
</evidence>
<dbReference type="PANTHER" id="PTHR42953:SF3">
    <property type="entry name" value="HIGH-AFFINITY ZINC UPTAKE SYSTEM PROTEIN ZNUA"/>
    <property type="match status" value="1"/>
</dbReference>
<evidence type="ECO:0000256" key="9">
    <source>
        <dbReference type="ARBA" id="ARBA00022906"/>
    </source>
</evidence>
<dbReference type="CDD" id="cd01019">
    <property type="entry name" value="ZnuA"/>
    <property type="match status" value="1"/>
</dbReference>
<feature type="chain" id="PRO_5045796093" description="High-affinity zinc uptake system protein ZnuA" evidence="13">
    <location>
        <begin position="20"/>
        <end position="317"/>
    </location>
</feature>
<comment type="subcellular location">
    <subcellularLocation>
        <location evidence="1">Periplasm</location>
    </subcellularLocation>
</comment>
<keyword evidence="5" id="KW-0479">Metal-binding</keyword>
<dbReference type="Gene3D" id="3.40.50.1980">
    <property type="entry name" value="Nitrogenase molybdenum iron protein domain"/>
    <property type="match status" value="2"/>
</dbReference>
<evidence type="ECO:0000313" key="14">
    <source>
        <dbReference type="EMBL" id="MBR9653222.1"/>
    </source>
</evidence>
<comment type="caution">
    <text evidence="14">The sequence shown here is derived from an EMBL/GenBank/DDBJ whole genome shotgun (WGS) entry which is preliminary data.</text>
</comment>
<dbReference type="RefSeq" id="WP_212702845.1">
    <property type="nucleotide sequence ID" value="NZ_JADMKU010000025.1"/>
</dbReference>
<dbReference type="EMBL" id="JADMKU010000025">
    <property type="protein sequence ID" value="MBR9653222.1"/>
    <property type="molecule type" value="Genomic_DNA"/>
</dbReference>
<dbReference type="PANTHER" id="PTHR42953">
    <property type="entry name" value="HIGH-AFFINITY ZINC UPTAKE SYSTEM PROTEIN ZNUA-RELATED"/>
    <property type="match status" value="1"/>
</dbReference>
<keyword evidence="6 13" id="KW-0732">Signal</keyword>
<evidence type="ECO:0000256" key="3">
    <source>
        <dbReference type="ARBA" id="ARBA00015915"/>
    </source>
</evidence>
<keyword evidence="7" id="KW-0574">Periplasm</keyword>
<comment type="similarity">
    <text evidence="2">Belongs to the bacterial solute-binding protein 9 family.</text>
</comment>
<keyword evidence="15" id="KW-1185">Reference proteome</keyword>
<organism evidence="14 15">
    <name type="scientific">Thalassovita aquimarina</name>
    <dbReference type="NCBI Taxonomy" id="2785917"/>
    <lineage>
        <taxon>Bacteria</taxon>
        <taxon>Pseudomonadati</taxon>
        <taxon>Pseudomonadota</taxon>
        <taxon>Alphaproteobacteria</taxon>
        <taxon>Rhodobacterales</taxon>
        <taxon>Roseobacteraceae</taxon>
        <taxon>Thalassovita</taxon>
    </lineage>
</organism>
<sequence>MLKPGLALPLIVLAQATLAEVPQVVTDIAPIQSLAAQVMGDLGGPAMIVEPGASPHGYALRPSQARALEQADLVFWVGHPLAPWLETPLERLARRATIVELLETEGTIERPFRATAVFAPDHGEDSHEDHTDESHQDDGHEDHDHAGTDPHAWLDPENAKVWLGAMAEALAQADPEHADTYRRNAKAAQDDLDLQIDRIEAVLRPVSDRPFVVFHDAYQYFETRFGLAASGAISLSDASAPSPARVQDIRDEIQQYGVVCVFSEPQFNPGLVATVFEGSNARTAVIDPMGTQLETGPSLYGALLDQLAGQMAGCLKK</sequence>
<evidence type="ECO:0000256" key="12">
    <source>
        <dbReference type="SAM" id="MobiDB-lite"/>
    </source>
</evidence>
<protein>
    <recommendedName>
        <fullName evidence="3">High-affinity zinc uptake system protein ZnuA</fullName>
    </recommendedName>
</protein>
<evidence type="ECO:0000256" key="11">
    <source>
        <dbReference type="ARBA" id="ARBA00023157"/>
    </source>
</evidence>
<gene>
    <name evidence="14" type="ORF">IT775_19055</name>
</gene>
<dbReference type="InterPro" id="IPR006127">
    <property type="entry name" value="ZnuA-like"/>
</dbReference>
<dbReference type="InterPro" id="IPR050492">
    <property type="entry name" value="Bact_metal-bind_prot9"/>
</dbReference>
<name>A0ABS5HW65_9RHOB</name>
<proteinExistence type="inferred from homology"/>
<evidence type="ECO:0000256" key="8">
    <source>
        <dbReference type="ARBA" id="ARBA00022833"/>
    </source>
</evidence>
<keyword evidence="4" id="KW-0813">Transport</keyword>
<feature type="region of interest" description="Disordered" evidence="12">
    <location>
        <begin position="120"/>
        <end position="154"/>
    </location>
</feature>
<keyword evidence="11" id="KW-1015">Disulfide bond</keyword>
<feature type="compositionally biased region" description="Basic and acidic residues" evidence="12">
    <location>
        <begin position="121"/>
        <end position="154"/>
    </location>
</feature>
<keyword evidence="8" id="KW-0862">Zinc</keyword>
<evidence type="ECO:0000256" key="5">
    <source>
        <dbReference type="ARBA" id="ARBA00022723"/>
    </source>
</evidence>
<evidence type="ECO:0000256" key="13">
    <source>
        <dbReference type="SAM" id="SignalP"/>
    </source>
</evidence>
<dbReference type="Proteomes" id="UP001195941">
    <property type="component" value="Unassembled WGS sequence"/>
</dbReference>
<dbReference type="InterPro" id="IPR035520">
    <property type="entry name" value="ZnuA"/>
</dbReference>
<reference evidence="14 15" key="1">
    <citation type="journal article" date="2021" name="Arch. Microbiol.">
        <title>Thalassobius aquimarinus sp. nov., isolated from the Sea of Japan seashore.</title>
        <authorList>
            <person name="Kurilenko V.V."/>
            <person name="Romanenko L.A."/>
            <person name="Chernysheva N.Y."/>
            <person name="Velansky P.V."/>
            <person name="Tekutyeva L.A."/>
            <person name="Isaeva M.P."/>
            <person name="Mikhailov V.V."/>
        </authorList>
    </citation>
    <scope>NUCLEOTIDE SEQUENCE [LARGE SCALE GENOMIC DNA]</scope>
    <source>
        <strain evidence="14 15">KMM 8518</strain>
    </source>
</reference>
<keyword evidence="9" id="KW-0864">Zinc transport</keyword>
<evidence type="ECO:0000256" key="1">
    <source>
        <dbReference type="ARBA" id="ARBA00004418"/>
    </source>
</evidence>
<dbReference type="SUPFAM" id="SSF53807">
    <property type="entry name" value="Helical backbone' metal receptor"/>
    <property type="match status" value="1"/>
</dbReference>
<dbReference type="Pfam" id="PF01297">
    <property type="entry name" value="ZnuA"/>
    <property type="match status" value="1"/>
</dbReference>
<evidence type="ECO:0000256" key="4">
    <source>
        <dbReference type="ARBA" id="ARBA00022448"/>
    </source>
</evidence>
<evidence type="ECO:0000256" key="2">
    <source>
        <dbReference type="ARBA" id="ARBA00011028"/>
    </source>
</evidence>
<keyword evidence="10" id="KW-0406">Ion transport</keyword>
<evidence type="ECO:0000313" key="15">
    <source>
        <dbReference type="Proteomes" id="UP001195941"/>
    </source>
</evidence>
<evidence type="ECO:0000256" key="6">
    <source>
        <dbReference type="ARBA" id="ARBA00022729"/>
    </source>
</evidence>
<evidence type="ECO:0000256" key="10">
    <source>
        <dbReference type="ARBA" id="ARBA00023065"/>
    </source>
</evidence>
<accession>A0ABS5HW65</accession>